<evidence type="ECO:0000313" key="3">
    <source>
        <dbReference type="Proteomes" id="UP001141806"/>
    </source>
</evidence>
<dbReference type="AlphaFoldDB" id="A0A9Q0GQC2"/>
<organism evidence="2 3">
    <name type="scientific">Protea cynaroides</name>
    <dbReference type="NCBI Taxonomy" id="273540"/>
    <lineage>
        <taxon>Eukaryota</taxon>
        <taxon>Viridiplantae</taxon>
        <taxon>Streptophyta</taxon>
        <taxon>Embryophyta</taxon>
        <taxon>Tracheophyta</taxon>
        <taxon>Spermatophyta</taxon>
        <taxon>Magnoliopsida</taxon>
        <taxon>Proteales</taxon>
        <taxon>Proteaceae</taxon>
        <taxon>Protea</taxon>
    </lineage>
</organism>
<evidence type="ECO:0000259" key="1">
    <source>
        <dbReference type="Pfam" id="PF26057"/>
    </source>
</evidence>
<evidence type="ECO:0000313" key="2">
    <source>
        <dbReference type="EMBL" id="KAJ4949824.1"/>
    </source>
</evidence>
<keyword evidence="3" id="KW-1185">Reference proteome</keyword>
<sequence>MVRYLLAESLRPRWDSVERIRTELIQSLDDDADTLTEYLTSYICWLSQCCEYTLWWTRVYTDFTIPVSVILDPPLVSFAPERMDQMRELQRYGLMYRVYDMIRAQEAPRPIGPLGRPITDVRKTKHNERGRTKPTDFAELFSRTSSIFEIKGQILQKMEDLDPGGGWREGGAKFITTHTTTPYTKPGTLNKIVQDLEDRGIESYYFHTFRRNRDRGDL</sequence>
<dbReference type="EMBL" id="JAMYWD010000270">
    <property type="protein sequence ID" value="KAJ4949824.1"/>
    <property type="molecule type" value="Genomic_DNA"/>
</dbReference>
<dbReference type="InterPro" id="IPR058331">
    <property type="entry name" value="DUF8018"/>
</dbReference>
<reference evidence="2" key="1">
    <citation type="journal article" date="2023" name="Plant J.">
        <title>The genome of the king protea, Protea cynaroides.</title>
        <authorList>
            <person name="Chang J."/>
            <person name="Duong T.A."/>
            <person name="Schoeman C."/>
            <person name="Ma X."/>
            <person name="Roodt D."/>
            <person name="Barker N."/>
            <person name="Li Z."/>
            <person name="Van de Peer Y."/>
            <person name="Mizrachi E."/>
        </authorList>
    </citation>
    <scope>NUCLEOTIDE SEQUENCE</scope>
    <source>
        <tissue evidence="2">Young leaves</tissue>
    </source>
</reference>
<comment type="caution">
    <text evidence="2">The sequence shown here is derived from an EMBL/GenBank/DDBJ whole genome shotgun (WGS) entry which is preliminary data.</text>
</comment>
<feature type="domain" description="DUF8018" evidence="1">
    <location>
        <begin position="146"/>
        <end position="208"/>
    </location>
</feature>
<name>A0A9Q0GQC2_9MAGN</name>
<dbReference type="Pfam" id="PF26057">
    <property type="entry name" value="DUF8018"/>
    <property type="match status" value="1"/>
</dbReference>
<dbReference type="Proteomes" id="UP001141806">
    <property type="component" value="Unassembled WGS sequence"/>
</dbReference>
<accession>A0A9Q0GQC2</accession>
<gene>
    <name evidence="2" type="ORF">NE237_000072</name>
</gene>
<protein>
    <recommendedName>
        <fullName evidence="1">DUF8018 domain-containing protein</fullName>
    </recommendedName>
</protein>
<proteinExistence type="predicted"/>